<keyword evidence="6" id="KW-1185">Reference proteome</keyword>
<feature type="compositionally biased region" description="Basic and acidic residues" evidence="1">
    <location>
        <begin position="578"/>
        <end position="594"/>
    </location>
</feature>
<dbReference type="InterPro" id="IPR006685">
    <property type="entry name" value="MscS_channel_2nd"/>
</dbReference>
<dbReference type="Pfam" id="PF00924">
    <property type="entry name" value="MS_channel_2nd"/>
    <property type="match status" value="1"/>
</dbReference>
<keyword evidence="2" id="KW-1133">Transmembrane helix</keyword>
<dbReference type="GO" id="GO:0006874">
    <property type="term" value="P:intracellular calcium ion homeostasis"/>
    <property type="evidence" value="ECO:0007669"/>
    <property type="project" value="TreeGrafter"/>
</dbReference>
<evidence type="ECO:0000256" key="2">
    <source>
        <dbReference type="SAM" id="Phobius"/>
    </source>
</evidence>
<gene>
    <name evidence="5" type="primary">20353221</name>
    <name evidence="4" type="ORF">GGTG_12763</name>
</gene>
<keyword evidence="2" id="KW-0812">Transmembrane</keyword>
<reference evidence="5" key="5">
    <citation type="submission" date="2018-04" db="UniProtKB">
        <authorList>
            <consortium name="EnsemblFungi"/>
        </authorList>
    </citation>
    <scope>IDENTIFICATION</scope>
    <source>
        <strain evidence="5">R3-111a-1</strain>
    </source>
</reference>
<evidence type="ECO:0000313" key="5">
    <source>
        <dbReference type="EnsemblFungi" id="EJT69880"/>
    </source>
</evidence>
<protein>
    <recommendedName>
        <fullName evidence="3">EF-hand domain-containing protein</fullName>
    </recommendedName>
</protein>
<dbReference type="PANTHER" id="PTHR31323">
    <property type="entry name" value="MECHANOSENSITIVE ION CHANNEL PROTEIN MSY2"/>
    <property type="match status" value="1"/>
</dbReference>
<dbReference type="eggNOG" id="KOG4629">
    <property type="taxonomic scope" value="Eukaryota"/>
</dbReference>
<dbReference type="Pfam" id="PF25886">
    <property type="entry name" value="Msy1"/>
    <property type="match status" value="1"/>
</dbReference>
<evidence type="ECO:0000313" key="4">
    <source>
        <dbReference type="EMBL" id="EJT69880.1"/>
    </source>
</evidence>
<dbReference type="EnsemblFungi" id="EJT69880">
    <property type="protein sequence ID" value="EJT69880"/>
    <property type="gene ID" value="GGTG_12763"/>
</dbReference>
<dbReference type="RefSeq" id="XP_009228928.1">
    <property type="nucleotide sequence ID" value="XM_009230664.1"/>
</dbReference>
<dbReference type="Proteomes" id="UP000006039">
    <property type="component" value="Unassembled WGS sequence"/>
</dbReference>
<keyword evidence="2" id="KW-0472">Membrane</keyword>
<accession>J3PGY3</accession>
<organism evidence="4">
    <name type="scientific">Gaeumannomyces tritici (strain R3-111a-1)</name>
    <name type="common">Wheat and barley take-all root rot fungus</name>
    <name type="synonym">Gaeumannomyces graminis var. tritici</name>
    <dbReference type="NCBI Taxonomy" id="644352"/>
    <lineage>
        <taxon>Eukaryota</taxon>
        <taxon>Fungi</taxon>
        <taxon>Dikarya</taxon>
        <taxon>Ascomycota</taxon>
        <taxon>Pezizomycotina</taxon>
        <taxon>Sordariomycetes</taxon>
        <taxon>Sordariomycetidae</taxon>
        <taxon>Magnaporthales</taxon>
        <taxon>Magnaporthaceae</taxon>
        <taxon>Gaeumannomyces</taxon>
    </lineage>
</organism>
<feature type="compositionally biased region" description="Low complexity" evidence="1">
    <location>
        <begin position="563"/>
        <end position="577"/>
    </location>
</feature>
<dbReference type="VEuPathDB" id="FungiDB:GGTG_12763"/>
<dbReference type="GO" id="GO:0016020">
    <property type="term" value="C:membrane"/>
    <property type="evidence" value="ECO:0007669"/>
    <property type="project" value="InterPro"/>
</dbReference>
<dbReference type="OrthoDB" id="544685at2759"/>
<name>J3PGY3_GAET3</name>
<sequence length="655" mass="72886">MFRFIARYVNPAHQKYWRFLRTMRLPICLTFGIVICFVSFTFLITFNHELAIKANKGPDDFGWDDVISDILEQVSLWAGFYMVEKMMILYISIHYHYRGNNTKILKSKDMMNALITLYDASLYLHPAHSGAFDDEDAVIRDAHGGREHTTRRRHATTYLSRLGVDSYGMASFFGNFVSSTDPRSHWFRPSSSYAAVERCLSSPRAAAALARRIWVPLASGGAEVLTAADVAEVLGPYRKDEAAAAFAVLDPDGAGDVRLDEMVMAVVEAGKMRHDVYRGMHAADHCINTFDWVCLTMLAFIMIFFIMLIYVPSIKQIQQQVSVLAVGLGFAAGRAAHHFLIGVVYVFFDHPFDVGDRVEVYNLSSTTATACVVKRVSLLYTVFRRVDTGSDMQIQNQQLVMKRVENITRSGANRQWLSMFVDFTTSFQDLAALRRELAAFVAAPENRRDYMPDVTCGLVGVHELNKLELRCSVAHRSNWANERLRAARSNKFYCALLAAVRKIQLSQPAGPGAMGRPVYTAHIGEEAAARMAATYAERRKGLRVGKPPAAEDEGDREGVDKGAAAATEAADPSADPSAVREDRERRDREKEEMAKAVEAERVALATLQRVPVVEKETLVAASSAIEINEFIGVSTTGTRKTGTRKTGTRKTGRGC</sequence>
<dbReference type="EMBL" id="GL385403">
    <property type="protein sequence ID" value="EJT69880.1"/>
    <property type="molecule type" value="Genomic_DNA"/>
</dbReference>
<dbReference type="PROSITE" id="PS50222">
    <property type="entry name" value="EF_HAND_2"/>
    <property type="match status" value="1"/>
</dbReference>
<dbReference type="AlphaFoldDB" id="J3PGY3"/>
<dbReference type="GeneID" id="20353221"/>
<feature type="region of interest" description="Disordered" evidence="1">
    <location>
        <begin position="539"/>
        <end position="594"/>
    </location>
</feature>
<evidence type="ECO:0000259" key="3">
    <source>
        <dbReference type="PROSITE" id="PS50222"/>
    </source>
</evidence>
<feature type="transmembrane region" description="Helical" evidence="2">
    <location>
        <begin position="25"/>
        <end position="46"/>
    </location>
</feature>
<dbReference type="HOGENOM" id="CLU_010480_2_1_1"/>
<dbReference type="InterPro" id="IPR058650">
    <property type="entry name" value="Msy1/2-like"/>
</dbReference>
<dbReference type="GO" id="GO:0005262">
    <property type="term" value="F:calcium channel activity"/>
    <property type="evidence" value="ECO:0007669"/>
    <property type="project" value="TreeGrafter"/>
</dbReference>
<reference evidence="4" key="2">
    <citation type="submission" date="2010-07" db="EMBL/GenBank/DDBJ databases">
        <authorList>
            <consortium name="The Broad Institute Genome Sequencing Platform"/>
            <consortium name="Broad Institute Genome Sequencing Center for Infectious Disease"/>
            <person name="Ma L.-J."/>
            <person name="Dead R."/>
            <person name="Young S."/>
            <person name="Zeng Q."/>
            <person name="Koehrsen M."/>
            <person name="Alvarado L."/>
            <person name="Berlin A."/>
            <person name="Chapman S.B."/>
            <person name="Chen Z."/>
            <person name="Freedman E."/>
            <person name="Gellesch M."/>
            <person name="Goldberg J."/>
            <person name="Griggs A."/>
            <person name="Gujja S."/>
            <person name="Heilman E.R."/>
            <person name="Heiman D."/>
            <person name="Hepburn T."/>
            <person name="Howarth C."/>
            <person name="Jen D."/>
            <person name="Larson L."/>
            <person name="Mehta T."/>
            <person name="Neiman D."/>
            <person name="Pearson M."/>
            <person name="Roberts A."/>
            <person name="Saif S."/>
            <person name="Shea T."/>
            <person name="Shenoy N."/>
            <person name="Sisk P."/>
            <person name="Stolte C."/>
            <person name="Sykes S."/>
            <person name="Walk T."/>
            <person name="White J."/>
            <person name="Yandava C."/>
            <person name="Haas B."/>
            <person name="Nusbaum C."/>
            <person name="Birren B."/>
        </authorList>
    </citation>
    <scope>NUCLEOTIDE SEQUENCE</scope>
    <source>
        <strain evidence="4">R3-111a-1</strain>
    </source>
</reference>
<dbReference type="PANTHER" id="PTHR31323:SF14">
    <property type="entry name" value="MECHANOSENSITIVE ION CHANNEL PROTEIN MSY2"/>
    <property type="match status" value="1"/>
</dbReference>
<feature type="domain" description="EF-hand" evidence="3">
    <location>
        <begin position="237"/>
        <end position="272"/>
    </location>
</feature>
<dbReference type="InterPro" id="IPR002048">
    <property type="entry name" value="EF_hand_dom"/>
</dbReference>
<reference evidence="4" key="3">
    <citation type="submission" date="2010-09" db="EMBL/GenBank/DDBJ databases">
        <title>Annotation of Gaeumannomyces graminis var. tritici R3-111a-1.</title>
        <authorList>
            <consortium name="The Broad Institute Genome Sequencing Platform"/>
            <person name="Ma L.-J."/>
            <person name="Dead R."/>
            <person name="Young S.K."/>
            <person name="Zeng Q."/>
            <person name="Gargeya S."/>
            <person name="Fitzgerald M."/>
            <person name="Haas B."/>
            <person name="Abouelleil A."/>
            <person name="Alvarado L."/>
            <person name="Arachchi H.M."/>
            <person name="Berlin A."/>
            <person name="Brown A."/>
            <person name="Chapman S.B."/>
            <person name="Chen Z."/>
            <person name="Dunbar C."/>
            <person name="Freedman E."/>
            <person name="Gearin G."/>
            <person name="Gellesch M."/>
            <person name="Goldberg J."/>
            <person name="Griggs A."/>
            <person name="Gujja S."/>
            <person name="Heiman D."/>
            <person name="Howarth C."/>
            <person name="Larson L."/>
            <person name="Lui A."/>
            <person name="MacDonald P.J.P."/>
            <person name="Mehta T."/>
            <person name="Montmayeur A."/>
            <person name="Murphy C."/>
            <person name="Neiman D."/>
            <person name="Pearson M."/>
            <person name="Priest M."/>
            <person name="Roberts A."/>
            <person name="Saif S."/>
            <person name="Shea T."/>
            <person name="Shenoy N."/>
            <person name="Sisk P."/>
            <person name="Stolte C."/>
            <person name="Sykes S."/>
            <person name="Yandava C."/>
            <person name="Wortman J."/>
            <person name="Nusbaum C."/>
            <person name="Birren B."/>
        </authorList>
    </citation>
    <scope>NUCLEOTIDE SEQUENCE</scope>
    <source>
        <strain evidence="4">R3-111a-1</strain>
    </source>
</reference>
<proteinExistence type="predicted"/>
<evidence type="ECO:0000256" key="1">
    <source>
        <dbReference type="SAM" id="MobiDB-lite"/>
    </source>
</evidence>
<reference evidence="5" key="4">
    <citation type="journal article" date="2015" name="G3 (Bethesda)">
        <title>Genome sequences of three phytopathogenic species of the Magnaporthaceae family of fungi.</title>
        <authorList>
            <person name="Okagaki L.H."/>
            <person name="Nunes C.C."/>
            <person name="Sailsbery J."/>
            <person name="Clay B."/>
            <person name="Brown D."/>
            <person name="John T."/>
            <person name="Oh Y."/>
            <person name="Young N."/>
            <person name="Fitzgerald M."/>
            <person name="Haas B.J."/>
            <person name="Zeng Q."/>
            <person name="Young S."/>
            <person name="Adiconis X."/>
            <person name="Fan L."/>
            <person name="Levin J.Z."/>
            <person name="Mitchell T.K."/>
            <person name="Okubara P.A."/>
            <person name="Farman M.L."/>
            <person name="Kohn L.M."/>
            <person name="Birren B."/>
            <person name="Ma L.-J."/>
            <person name="Dean R.A."/>
        </authorList>
    </citation>
    <scope>NUCLEOTIDE SEQUENCE</scope>
    <source>
        <strain evidence="5">R3-111a-1</strain>
    </source>
</reference>
<feature type="transmembrane region" description="Helical" evidence="2">
    <location>
        <begin position="290"/>
        <end position="311"/>
    </location>
</feature>
<reference evidence="6" key="1">
    <citation type="submission" date="2010-07" db="EMBL/GenBank/DDBJ databases">
        <title>The genome sequence of Gaeumannomyces graminis var. tritici strain R3-111a-1.</title>
        <authorList>
            <consortium name="The Broad Institute Genome Sequencing Platform"/>
            <person name="Ma L.-J."/>
            <person name="Dead R."/>
            <person name="Young S."/>
            <person name="Zeng Q."/>
            <person name="Koehrsen M."/>
            <person name="Alvarado L."/>
            <person name="Berlin A."/>
            <person name="Chapman S.B."/>
            <person name="Chen Z."/>
            <person name="Freedman E."/>
            <person name="Gellesch M."/>
            <person name="Goldberg J."/>
            <person name="Griggs A."/>
            <person name="Gujja S."/>
            <person name="Heilman E.R."/>
            <person name="Heiman D."/>
            <person name="Hepburn T."/>
            <person name="Howarth C."/>
            <person name="Jen D."/>
            <person name="Larson L."/>
            <person name="Mehta T."/>
            <person name="Neiman D."/>
            <person name="Pearson M."/>
            <person name="Roberts A."/>
            <person name="Saif S."/>
            <person name="Shea T."/>
            <person name="Shenoy N."/>
            <person name="Sisk P."/>
            <person name="Stolte C."/>
            <person name="Sykes S."/>
            <person name="Walk T."/>
            <person name="White J."/>
            <person name="Yandava C."/>
            <person name="Haas B."/>
            <person name="Nusbaum C."/>
            <person name="Birren B."/>
        </authorList>
    </citation>
    <scope>NUCLEOTIDE SEQUENCE [LARGE SCALE GENOMIC DNA]</scope>
    <source>
        <strain evidence="6">R3-111a-1</strain>
    </source>
</reference>
<dbReference type="GO" id="GO:0005509">
    <property type="term" value="F:calcium ion binding"/>
    <property type="evidence" value="ECO:0007669"/>
    <property type="project" value="InterPro"/>
</dbReference>
<evidence type="ECO:0000313" key="6">
    <source>
        <dbReference type="Proteomes" id="UP000006039"/>
    </source>
</evidence>